<dbReference type="Proteomes" id="UP001141552">
    <property type="component" value="Unassembled WGS sequence"/>
</dbReference>
<feature type="domain" description="Stress-response A/B barrel" evidence="2">
    <location>
        <begin position="35"/>
        <end position="131"/>
    </location>
</feature>
<dbReference type="InterPro" id="IPR011008">
    <property type="entry name" value="Dimeric_a/b-barrel"/>
</dbReference>
<evidence type="ECO:0000259" key="2">
    <source>
        <dbReference type="PROSITE" id="PS51502"/>
    </source>
</evidence>
<gene>
    <name evidence="3" type="ORF">Tsubulata_029185</name>
</gene>
<dbReference type="EMBL" id="JAKUCV010005065">
    <property type="protein sequence ID" value="KAJ4832825.1"/>
    <property type="molecule type" value="Genomic_DNA"/>
</dbReference>
<sequence>MASLSASLLSHFLVLSLLLCVAVGEYPKCPGDTTVYHFVINKYYDNLTQEQVDTVISHYVDLTNYDSRVMQFLWGKDLGPEVEDRADGFQYGYLTTLCSVQDTIDYLNAPFTKAFADEFFPASEKAIAINYVVNHTFPGKGYGTSGKCGPCNLLLRDASI</sequence>
<dbReference type="PROSITE" id="PS51502">
    <property type="entry name" value="S_R_A_B_BARREL"/>
    <property type="match status" value="1"/>
</dbReference>
<evidence type="ECO:0000256" key="1">
    <source>
        <dbReference type="SAM" id="SignalP"/>
    </source>
</evidence>
<name>A0A9Q0FJX1_9ROSI</name>
<keyword evidence="4" id="KW-1185">Reference proteome</keyword>
<reference evidence="3" key="1">
    <citation type="submission" date="2022-02" db="EMBL/GenBank/DDBJ databases">
        <authorList>
            <person name="Henning P.M."/>
            <person name="McCubbin A.G."/>
            <person name="Shore J.S."/>
        </authorList>
    </citation>
    <scope>NUCLEOTIDE SEQUENCE</scope>
    <source>
        <strain evidence="3">F60SS</strain>
        <tissue evidence="3">Leaves</tissue>
    </source>
</reference>
<proteinExistence type="predicted"/>
<dbReference type="OrthoDB" id="1601230at2759"/>
<accession>A0A9Q0FJX1</accession>
<reference evidence="3" key="2">
    <citation type="journal article" date="2023" name="Plants (Basel)">
        <title>Annotation of the Turnera subulata (Passifloraceae) Draft Genome Reveals the S-Locus Evolved after the Divergence of Turneroideae from Passifloroideae in a Stepwise Manner.</title>
        <authorList>
            <person name="Henning P.M."/>
            <person name="Roalson E.H."/>
            <person name="Mir W."/>
            <person name="McCubbin A.G."/>
            <person name="Shore J.S."/>
        </authorList>
    </citation>
    <scope>NUCLEOTIDE SEQUENCE</scope>
    <source>
        <strain evidence="3">F60SS</strain>
    </source>
</reference>
<feature type="signal peptide" evidence="1">
    <location>
        <begin position="1"/>
        <end position="24"/>
    </location>
</feature>
<keyword evidence="1" id="KW-0732">Signal</keyword>
<dbReference type="Gene3D" id="3.30.70.100">
    <property type="match status" value="1"/>
</dbReference>
<evidence type="ECO:0000313" key="3">
    <source>
        <dbReference type="EMBL" id="KAJ4832825.1"/>
    </source>
</evidence>
<protein>
    <recommendedName>
        <fullName evidence="2">Stress-response A/B barrel domain-containing protein</fullName>
    </recommendedName>
</protein>
<dbReference type="AlphaFoldDB" id="A0A9Q0FJX1"/>
<dbReference type="InterPro" id="IPR013097">
    <property type="entry name" value="Dabb"/>
</dbReference>
<evidence type="ECO:0000313" key="4">
    <source>
        <dbReference type="Proteomes" id="UP001141552"/>
    </source>
</evidence>
<comment type="caution">
    <text evidence="3">The sequence shown here is derived from an EMBL/GenBank/DDBJ whole genome shotgun (WGS) entry which is preliminary data.</text>
</comment>
<organism evidence="3 4">
    <name type="scientific">Turnera subulata</name>
    <dbReference type="NCBI Taxonomy" id="218843"/>
    <lineage>
        <taxon>Eukaryota</taxon>
        <taxon>Viridiplantae</taxon>
        <taxon>Streptophyta</taxon>
        <taxon>Embryophyta</taxon>
        <taxon>Tracheophyta</taxon>
        <taxon>Spermatophyta</taxon>
        <taxon>Magnoliopsida</taxon>
        <taxon>eudicotyledons</taxon>
        <taxon>Gunneridae</taxon>
        <taxon>Pentapetalae</taxon>
        <taxon>rosids</taxon>
        <taxon>fabids</taxon>
        <taxon>Malpighiales</taxon>
        <taxon>Passifloraceae</taxon>
        <taxon>Turnera</taxon>
    </lineage>
</organism>
<dbReference type="Pfam" id="PF07876">
    <property type="entry name" value="Dabb"/>
    <property type="match status" value="1"/>
</dbReference>
<feature type="chain" id="PRO_5040192282" description="Stress-response A/B barrel domain-containing protein" evidence="1">
    <location>
        <begin position="25"/>
        <end position="160"/>
    </location>
</feature>
<dbReference type="SUPFAM" id="SSF54909">
    <property type="entry name" value="Dimeric alpha+beta barrel"/>
    <property type="match status" value="1"/>
</dbReference>